<evidence type="ECO:0000313" key="10">
    <source>
        <dbReference type="EMBL" id="TKR98937.1"/>
    </source>
</evidence>
<comment type="subcellular location">
    <subcellularLocation>
        <location evidence="1">Membrane</location>
        <topology evidence="1">Multi-pass membrane protein</topology>
    </subcellularLocation>
</comment>
<dbReference type="PANTHER" id="PTHR45618">
    <property type="entry name" value="MITOCHONDRIAL DICARBOXYLATE CARRIER-RELATED"/>
    <property type="match status" value="1"/>
</dbReference>
<evidence type="ECO:0000256" key="2">
    <source>
        <dbReference type="ARBA" id="ARBA00006375"/>
    </source>
</evidence>
<evidence type="ECO:0000256" key="8">
    <source>
        <dbReference type="PROSITE-ProRule" id="PRU00282"/>
    </source>
</evidence>
<feature type="repeat" description="Solcar" evidence="8">
    <location>
        <begin position="4"/>
        <end position="128"/>
    </location>
</feature>
<evidence type="ECO:0000256" key="7">
    <source>
        <dbReference type="ARBA" id="ARBA00023136"/>
    </source>
</evidence>
<dbReference type="EMBL" id="RCHU01000652">
    <property type="protein sequence ID" value="TKR98937.1"/>
    <property type="molecule type" value="Genomic_DNA"/>
</dbReference>
<keyword evidence="6" id="KW-1133">Transmembrane helix</keyword>
<keyword evidence="4 8" id="KW-0812">Transmembrane</keyword>
<organism evidence="10">
    <name type="scientific">Populus alba</name>
    <name type="common">White poplar</name>
    <dbReference type="NCBI Taxonomy" id="43335"/>
    <lineage>
        <taxon>Eukaryota</taxon>
        <taxon>Viridiplantae</taxon>
        <taxon>Streptophyta</taxon>
        <taxon>Embryophyta</taxon>
        <taxon>Tracheophyta</taxon>
        <taxon>Spermatophyta</taxon>
        <taxon>Magnoliopsida</taxon>
        <taxon>eudicotyledons</taxon>
        <taxon>Gunneridae</taxon>
        <taxon>Pentapetalae</taxon>
        <taxon>rosids</taxon>
        <taxon>fabids</taxon>
        <taxon>Malpighiales</taxon>
        <taxon>Salicaceae</taxon>
        <taxon>Saliceae</taxon>
        <taxon>Populus</taxon>
    </lineage>
</organism>
<gene>
    <name evidence="10" type="ORF">D5086_0000198040</name>
</gene>
<sequence>MGLKGFAEGGIASIIAGASTHPLDLIKVRMQLQGESHVPNPSSVQSYRPAFALSSTANISLPTTLEPPPPPRLGPLYSHLFLDTLSIGVRIIQSEGTAALFSGVSATILRQTLYSTTRMGLYDVLKHKWMDPDTNTMPLVRKIVAGLIFGAVGNPPDVAMVRMQADGRLPIEQRRNYKSVVDALSQMSKAGGCR</sequence>
<comment type="caution">
    <text evidence="10">The sequence shown here is derived from an EMBL/GenBank/DDBJ whole genome shotgun (WGS) entry which is preliminary data.</text>
</comment>
<name>A0A4U5PNW2_POPAL</name>
<comment type="similarity">
    <text evidence="2 9">Belongs to the mitochondrial carrier (TC 2.A.29) family.</text>
</comment>
<keyword evidence="7 8" id="KW-0472">Membrane</keyword>
<proteinExistence type="inferred from homology"/>
<dbReference type="Pfam" id="PF00153">
    <property type="entry name" value="Mito_carr"/>
    <property type="match status" value="2"/>
</dbReference>
<keyword evidence="3 9" id="KW-0813">Transport</keyword>
<reference evidence="10" key="1">
    <citation type="submission" date="2018-10" db="EMBL/GenBank/DDBJ databases">
        <title>Population genomic analysis revealed the cold adaptation of white poplar.</title>
        <authorList>
            <person name="Liu Y.-J."/>
        </authorList>
    </citation>
    <scope>NUCLEOTIDE SEQUENCE [LARGE SCALE GENOMIC DNA]</scope>
    <source>
        <strain evidence="10">PAL-ZL1</strain>
    </source>
</reference>
<evidence type="ECO:0000256" key="6">
    <source>
        <dbReference type="ARBA" id="ARBA00022989"/>
    </source>
</evidence>
<evidence type="ECO:0000256" key="1">
    <source>
        <dbReference type="ARBA" id="ARBA00004141"/>
    </source>
</evidence>
<evidence type="ECO:0000256" key="4">
    <source>
        <dbReference type="ARBA" id="ARBA00022692"/>
    </source>
</evidence>
<dbReference type="InterPro" id="IPR018108">
    <property type="entry name" value="MCP_transmembrane"/>
</dbReference>
<feature type="repeat" description="Solcar" evidence="8">
    <location>
        <begin position="133"/>
        <end position="194"/>
    </location>
</feature>
<evidence type="ECO:0000256" key="3">
    <source>
        <dbReference type="ARBA" id="ARBA00022448"/>
    </source>
</evidence>
<dbReference type="AlphaFoldDB" id="A0A4U5PNW2"/>
<dbReference type="PROSITE" id="PS50920">
    <property type="entry name" value="SOLCAR"/>
    <property type="match status" value="2"/>
</dbReference>
<protein>
    <submittedName>
        <fullName evidence="10">Uncharacterized protein</fullName>
    </submittedName>
</protein>
<dbReference type="SUPFAM" id="SSF103506">
    <property type="entry name" value="Mitochondrial carrier"/>
    <property type="match status" value="1"/>
</dbReference>
<keyword evidence="5" id="KW-0677">Repeat</keyword>
<dbReference type="GO" id="GO:0016020">
    <property type="term" value="C:membrane"/>
    <property type="evidence" value="ECO:0007669"/>
    <property type="project" value="UniProtKB-SubCell"/>
</dbReference>
<dbReference type="Gene3D" id="1.50.40.10">
    <property type="entry name" value="Mitochondrial carrier domain"/>
    <property type="match status" value="1"/>
</dbReference>
<evidence type="ECO:0000256" key="9">
    <source>
        <dbReference type="RuleBase" id="RU000488"/>
    </source>
</evidence>
<dbReference type="InterPro" id="IPR023395">
    <property type="entry name" value="MCP_dom_sf"/>
</dbReference>
<dbReference type="InterPro" id="IPR050391">
    <property type="entry name" value="Mito_Metabolite_Transporter"/>
</dbReference>
<evidence type="ECO:0000256" key="5">
    <source>
        <dbReference type="ARBA" id="ARBA00022737"/>
    </source>
</evidence>
<accession>A0A4U5PNW2</accession>